<gene>
    <name evidence="4" type="ORF">J2T07_003038</name>
</gene>
<organism evidence="4 5">
    <name type="scientific">Luteibacter jiangsuensis</name>
    <dbReference type="NCBI Taxonomy" id="637577"/>
    <lineage>
        <taxon>Bacteria</taxon>
        <taxon>Pseudomonadati</taxon>
        <taxon>Pseudomonadota</taxon>
        <taxon>Gammaproteobacteria</taxon>
        <taxon>Lysobacterales</taxon>
        <taxon>Rhodanobacteraceae</taxon>
        <taxon>Luteibacter</taxon>
    </lineage>
</organism>
<dbReference type="InterPro" id="IPR038673">
    <property type="entry name" value="OprB_sf"/>
</dbReference>
<protein>
    <submittedName>
        <fullName evidence="4">Porin</fullName>
    </submittedName>
</protein>
<keyword evidence="2" id="KW-0732">Signal</keyword>
<dbReference type="RefSeq" id="WP_306850927.1">
    <property type="nucleotide sequence ID" value="NZ_JAUSSK010000004.1"/>
</dbReference>
<proteinExistence type="inferred from homology"/>
<keyword evidence="5" id="KW-1185">Reference proteome</keyword>
<dbReference type="PANTHER" id="PTHR37944:SF1">
    <property type="entry name" value="PORIN B"/>
    <property type="match status" value="1"/>
</dbReference>
<dbReference type="EMBL" id="JAUSSK010000004">
    <property type="protein sequence ID" value="MDQ0010832.1"/>
    <property type="molecule type" value="Genomic_DNA"/>
</dbReference>
<reference evidence="4 5" key="1">
    <citation type="submission" date="2023-07" db="EMBL/GenBank/DDBJ databases">
        <title>Sorghum-associated microbial communities from plants grown in Nebraska, USA.</title>
        <authorList>
            <person name="Schachtman D."/>
        </authorList>
    </citation>
    <scope>NUCLEOTIDE SEQUENCE [LARGE SCALE GENOMIC DNA]</scope>
    <source>
        <strain evidence="4 5">CC60</strain>
    </source>
</reference>
<dbReference type="Proteomes" id="UP001237737">
    <property type="component" value="Unassembled WGS sequence"/>
</dbReference>
<name>A0ABT9T0R0_9GAMM</name>
<comment type="caution">
    <text evidence="4">The sequence shown here is derived from an EMBL/GenBank/DDBJ whole genome shotgun (WGS) entry which is preliminary data.</text>
</comment>
<comment type="similarity">
    <text evidence="1 2">Belongs to the OprB family.</text>
</comment>
<evidence type="ECO:0000256" key="1">
    <source>
        <dbReference type="ARBA" id="ARBA00008769"/>
    </source>
</evidence>
<feature type="chain" id="PRO_5044962879" evidence="2">
    <location>
        <begin position="27"/>
        <end position="453"/>
    </location>
</feature>
<dbReference type="Gene3D" id="2.40.160.180">
    <property type="entry name" value="Carbohydrate-selective porin OprB"/>
    <property type="match status" value="1"/>
</dbReference>
<dbReference type="InterPro" id="IPR007049">
    <property type="entry name" value="Carb-sel_porin_OprB"/>
</dbReference>
<feature type="signal peptide" evidence="2">
    <location>
        <begin position="1"/>
        <end position="26"/>
    </location>
</feature>
<feature type="region of interest" description="Disordered" evidence="3">
    <location>
        <begin position="28"/>
        <end position="49"/>
    </location>
</feature>
<evidence type="ECO:0000313" key="5">
    <source>
        <dbReference type="Proteomes" id="UP001237737"/>
    </source>
</evidence>
<accession>A0ABT9T0R0</accession>
<evidence type="ECO:0000256" key="3">
    <source>
        <dbReference type="SAM" id="MobiDB-lite"/>
    </source>
</evidence>
<evidence type="ECO:0000256" key="2">
    <source>
        <dbReference type="RuleBase" id="RU363072"/>
    </source>
</evidence>
<evidence type="ECO:0000313" key="4">
    <source>
        <dbReference type="EMBL" id="MDQ0010832.1"/>
    </source>
</evidence>
<dbReference type="Pfam" id="PF04966">
    <property type="entry name" value="OprB"/>
    <property type="match status" value="1"/>
</dbReference>
<dbReference type="InterPro" id="IPR052932">
    <property type="entry name" value="OprB_Porin"/>
</dbReference>
<feature type="compositionally biased region" description="Low complexity" evidence="3">
    <location>
        <begin position="28"/>
        <end position="42"/>
    </location>
</feature>
<dbReference type="PANTHER" id="PTHR37944">
    <property type="entry name" value="PORIN B"/>
    <property type="match status" value="1"/>
</dbReference>
<sequence length="453" mass="49446">MMFRRFAMAALVALAVLAASAAAAQAAPDAQQPRQATPAQPQDSKGPVDRLREEGVSLRFVWANDWAASVRGGERLGATNGGGAVGGADLDMGKLAGIDGGKMHITFARYYGHSVAADDIGVIQKIQGYWYPKRQWELAQLSWEQQFTDSHVNVLAGRLNATWQFARSTYGCRFVSAPDCPYQLTNTSGGFSGFPYVNWGARVKYQPDARYVSIGAFEINPDRRNNNGLNWGLNNATGVMIPVEVGYETSFANDPYPKHLKIGGWYNSAPFTDPELNTRGLHRGLVGGTARSYDGGRYGLYVLADKVVWKPDANSNTRNLAVFGSVTGPLDNAENYTLQSTFGALWTGLSAARPNDSLGFQATLFRFSRKATGFEDDLIHKNSGTNDHFDRNEWMTELNYSYKLFPVVSLVPNLQYIVHPDILGNTVGVKRVPANAIVIGLRVMVNMGGPGSQ</sequence>